<dbReference type="OrthoDB" id="2413561at2759"/>
<keyword evidence="4" id="KW-0067">ATP-binding</keyword>
<evidence type="ECO:0000313" key="7">
    <source>
        <dbReference type="Proteomes" id="UP000789570"/>
    </source>
</evidence>
<keyword evidence="7" id="KW-1185">Reference proteome</keyword>
<proteinExistence type="predicted"/>
<dbReference type="Gene3D" id="1.10.510.10">
    <property type="entry name" value="Transferase(Phosphotransferase) domain 1"/>
    <property type="match status" value="2"/>
</dbReference>
<dbReference type="InterPro" id="IPR000719">
    <property type="entry name" value="Prot_kinase_dom"/>
</dbReference>
<organism evidence="6 7">
    <name type="scientific">Funneliformis caledonium</name>
    <dbReference type="NCBI Taxonomy" id="1117310"/>
    <lineage>
        <taxon>Eukaryota</taxon>
        <taxon>Fungi</taxon>
        <taxon>Fungi incertae sedis</taxon>
        <taxon>Mucoromycota</taxon>
        <taxon>Glomeromycotina</taxon>
        <taxon>Glomeromycetes</taxon>
        <taxon>Glomerales</taxon>
        <taxon>Glomeraceae</taxon>
        <taxon>Funneliformis</taxon>
    </lineage>
</organism>
<dbReference type="InterPro" id="IPR001245">
    <property type="entry name" value="Ser-Thr/Tyr_kinase_cat_dom"/>
</dbReference>
<dbReference type="SUPFAM" id="SSF56112">
    <property type="entry name" value="Protein kinase-like (PK-like)"/>
    <property type="match status" value="2"/>
</dbReference>
<accession>A0A9N9EWX6</accession>
<dbReference type="AlphaFoldDB" id="A0A9N9EWX6"/>
<protein>
    <submittedName>
        <fullName evidence="6">2234_t:CDS:1</fullName>
    </submittedName>
</protein>
<evidence type="ECO:0000256" key="2">
    <source>
        <dbReference type="ARBA" id="ARBA00022741"/>
    </source>
</evidence>
<dbReference type="PROSITE" id="PS50011">
    <property type="entry name" value="PROTEIN_KINASE_DOM"/>
    <property type="match status" value="1"/>
</dbReference>
<dbReference type="InterPro" id="IPR011009">
    <property type="entry name" value="Kinase-like_dom_sf"/>
</dbReference>
<keyword evidence="3" id="KW-0418">Kinase</keyword>
<dbReference type="Proteomes" id="UP000789570">
    <property type="component" value="Unassembled WGS sequence"/>
</dbReference>
<feature type="domain" description="Protein kinase" evidence="5">
    <location>
        <begin position="331"/>
        <end position="581"/>
    </location>
</feature>
<keyword evidence="2" id="KW-0547">Nucleotide-binding</keyword>
<gene>
    <name evidence="6" type="ORF">FCALED_LOCUS3517</name>
</gene>
<evidence type="ECO:0000259" key="5">
    <source>
        <dbReference type="PROSITE" id="PS50011"/>
    </source>
</evidence>
<evidence type="ECO:0000313" key="6">
    <source>
        <dbReference type="EMBL" id="CAG8497180.1"/>
    </source>
</evidence>
<dbReference type="PANTHER" id="PTHR44329:SF288">
    <property type="entry name" value="MITOGEN-ACTIVATED PROTEIN KINASE KINASE KINASE 20"/>
    <property type="match status" value="1"/>
</dbReference>
<dbReference type="EMBL" id="CAJVPQ010000620">
    <property type="protein sequence ID" value="CAG8497180.1"/>
    <property type="molecule type" value="Genomic_DNA"/>
</dbReference>
<dbReference type="InterPro" id="IPR051681">
    <property type="entry name" value="Ser/Thr_Kinases-Pseudokinases"/>
</dbReference>
<sequence>MSSKECITCGQNKSSWNWCFECEHQRFRDNFFNWTSENKLIDDLIKEIQLLSRYPKEYIEWIPFSDFELIKYHGKGRHSTVYTATWLRGPLYNYDVLSDDNTRSGPQLIALKSLDNSRNITPQYCRLLKEFVRQTFEEADDNFEWCYGITQDPVYKDYMLVMSFAEEGNLYDHIKSSTIITIDWMKVIEDCFDLAKMLNGLHDRNLVHGNLHGGNVLANVEGFTITDIDSVKDRPTSEDLIKSFAEWKYALNNFDYIDDEYPEHKIITQIEEFEHVYVDNDIIREHNIHEKAVYTSQLIDFCSLRQPYQQNESPIDKLLKSHLNVIPYEQFDQIKLISQGGYSSMYSAIWTKEIKVALKMFRDSSDVNYEFLSSLHSCLNLRHYEKGPQYYGITKDPITHNYMIVMQYFDVDLYNQSFLDWRGKILSLLKISLKLKEIHDLGLVHKNLHGGNVFTIDDDNKYEWFITDTGITKSTYCQLYGVLPFMAPEVLQYNKYTQSSDIYSLSMIMYVVLTGFKPFHTKIHDSDLVKKVVIKHRRPKFYFPEEDIPNDYLNLLKKCWSYSPSLRPDINQIIDLLQDWLTQLDHRSSTRITQQFSKCETSGRANPLDIYYLDEDSYYSKDLTNCQLNFL</sequence>
<evidence type="ECO:0000256" key="4">
    <source>
        <dbReference type="ARBA" id="ARBA00022840"/>
    </source>
</evidence>
<dbReference type="GO" id="GO:0005524">
    <property type="term" value="F:ATP binding"/>
    <property type="evidence" value="ECO:0007669"/>
    <property type="project" value="UniProtKB-KW"/>
</dbReference>
<dbReference type="GO" id="GO:0004674">
    <property type="term" value="F:protein serine/threonine kinase activity"/>
    <property type="evidence" value="ECO:0007669"/>
    <property type="project" value="TreeGrafter"/>
</dbReference>
<reference evidence="6" key="1">
    <citation type="submission" date="2021-06" db="EMBL/GenBank/DDBJ databases">
        <authorList>
            <person name="Kallberg Y."/>
            <person name="Tangrot J."/>
            <person name="Rosling A."/>
        </authorList>
    </citation>
    <scope>NUCLEOTIDE SEQUENCE</scope>
    <source>
        <strain evidence="6">UK204</strain>
    </source>
</reference>
<name>A0A9N9EWX6_9GLOM</name>
<dbReference type="Pfam" id="PF07714">
    <property type="entry name" value="PK_Tyr_Ser-Thr"/>
    <property type="match status" value="2"/>
</dbReference>
<evidence type="ECO:0000256" key="1">
    <source>
        <dbReference type="ARBA" id="ARBA00022679"/>
    </source>
</evidence>
<comment type="caution">
    <text evidence="6">The sequence shown here is derived from an EMBL/GenBank/DDBJ whole genome shotgun (WGS) entry which is preliminary data.</text>
</comment>
<dbReference type="PANTHER" id="PTHR44329">
    <property type="entry name" value="SERINE/THREONINE-PROTEIN KINASE TNNI3K-RELATED"/>
    <property type="match status" value="1"/>
</dbReference>
<dbReference type="Gene3D" id="3.30.200.20">
    <property type="entry name" value="Phosphorylase Kinase, domain 1"/>
    <property type="match status" value="1"/>
</dbReference>
<keyword evidence="1" id="KW-0808">Transferase</keyword>
<evidence type="ECO:0000256" key="3">
    <source>
        <dbReference type="ARBA" id="ARBA00022777"/>
    </source>
</evidence>